<keyword evidence="1" id="KW-0812">Transmembrane</keyword>
<evidence type="ECO:0000256" key="1">
    <source>
        <dbReference type="SAM" id="Phobius"/>
    </source>
</evidence>
<comment type="caution">
    <text evidence="2">The sequence shown here is derived from an EMBL/GenBank/DDBJ whole genome shotgun (WGS) entry which is preliminary data.</text>
</comment>
<protein>
    <recommendedName>
        <fullName evidence="4">General secretion pathway GspH domain-containing protein</fullName>
    </recommendedName>
</protein>
<keyword evidence="1" id="KW-0472">Membrane</keyword>
<dbReference type="InterPro" id="IPR045584">
    <property type="entry name" value="Pilin-like"/>
</dbReference>
<dbReference type="NCBIfam" id="TIGR02532">
    <property type="entry name" value="IV_pilin_GFxxxE"/>
    <property type="match status" value="1"/>
</dbReference>
<dbReference type="AlphaFoldDB" id="A0A2G9ZQQ7"/>
<dbReference type="Gene3D" id="3.30.700.10">
    <property type="entry name" value="Glycoprotein, Type 4 Pilin"/>
    <property type="match status" value="1"/>
</dbReference>
<dbReference type="InterPro" id="IPR012902">
    <property type="entry name" value="N_methyl_site"/>
</dbReference>
<dbReference type="EMBL" id="PCSE01000047">
    <property type="protein sequence ID" value="PIP34688.1"/>
    <property type="molecule type" value="Genomic_DNA"/>
</dbReference>
<dbReference type="SUPFAM" id="SSF54523">
    <property type="entry name" value="Pili subunits"/>
    <property type="match status" value="1"/>
</dbReference>
<evidence type="ECO:0000313" key="3">
    <source>
        <dbReference type="Proteomes" id="UP000231408"/>
    </source>
</evidence>
<name>A0A2G9ZQQ7_9BACT</name>
<accession>A0A2G9ZQQ7</accession>
<proteinExistence type="predicted"/>
<feature type="transmembrane region" description="Helical" evidence="1">
    <location>
        <begin position="6"/>
        <end position="27"/>
    </location>
</feature>
<gene>
    <name evidence="2" type="ORF">COX21_01565</name>
</gene>
<organism evidence="2 3">
    <name type="scientific">Candidatus Falkowbacteria bacterium CG23_combo_of_CG06-09_8_20_14_all_41_10</name>
    <dbReference type="NCBI Taxonomy" id="1974571"/>
    <lineage>
        <taxon>Bacteria</taxon>
        <taxon>Candidatus Falkowiibacteriota</taxon>
    </lineage>
</organism>
<dbReference type="PROSITE" id="PS00409">
    <property type="entry name" value="PROKAR_NTER_METHYL"/>
    <property type="match status" value="1"/>
</dbReference>
<evidence type="ECO:0008006" key="4">
    <source>
        <dbReference type="Google" id="ProtNLM"/>
    </source>
</evidence>
<reference evidence="2 3" key="1">
    <citation type="submission" date="2017-09" db="EMBL/GenBank/DDBJ databases">
        <title>Depth-based differentiation of microbial function through sediment-hosted aquifers and enrichment of novel symbionts in the deep terrestrial subsurface.</title>
        <authorList>
            <person name="Probst A.J."/>
            <person name="Ladd B."/>
            <person name="Jarett J.K."/>
            <person name="Geller-Mcgrath D.E."/>
            <person name="Sieber C.M."/>
            <person name="Emerson J.B."/>
            <person name="Anantharaman K."/>
            <person name="Thomas B.C."/>
            <person name="Malmstrom R."/>
            <person name="Stieglmeier M."/>
            <person name="Klingl A."/>
            <person name="Woyke T."/>
            <person name="Ryan C.M."/>
            <person name="Banfield J.F."/>
        </authorList>
    </citation>
    <scope>NUCLEOTIDE SEQUENCE [LARGE SCALE GENOMIC DNA]</scope>
    <source>
        <strain evidence="2">CG23_combo_of_CG06-09_8_20_14_all_41_10</strain>
    </source>
</reference>
<sequence length="286" mass="31286">MKGFTLIEISVVIFIIFILAGIGLVSFRSYQQNLALDSSATQMIGTLRLAQNQTTASLNSLVYGVHFDNSRYVLFVGPTYNSSDPENKVFLLSSGIEIYNINLNGNGSEVLFDRLNGRTEESGSVSLRVIADQTKTKIIYITASGQASFIPPLTSTAGRIIDSRHIHFGYSRFINTNSEDIILTFDNSPDSPVNQSIPISDNLDADGQIYWRGAVNVGGSNQVVSVATLKLNSPDTLFCVHRDRRYNNKALSVFLSGDSANTLINYAVDGTTTPGTSIYVFDIQEQ</sequence>
<dbReference type="Proteomes" id="UP000231408">
    <property type="component" value="Unassembled WGS sequence"/>
</dbReference>
<keyword evidence="1" id="KW-1133">Transmembrane helix</keyword>
<evidence type="ECO:0000313" key="2">
    <source>
        <dbReference type="EMBL" id="PIP34688.1"/>
    </source>
</evidence>